<dbReference type="Proteomes" id="UP000215914">
    <property type="component" value="Chromosome 13"/>
</dbReference>
<sequence>MLEKGDVFVFPQGLIHFQKNVGYGHALTIAGLSSQNPGVITIANDVFGSNPDIAEDILAKAFQVDIKVVRQIQSKF</sequence>
<protein>
    <submittedName>
        <fullName evidence="3">Putative rmlC-like jelly roll fold protein</fullName>
    </submittedName>
    <submittedName>
        <fullName evidence="2">RmlC-like cupin domain superfamily, rmlC-like jelly roll protein</fullName>
    </submittedName>
</protein>
<proteinExistence type="predicted"/>
<dbReference type="InterPro" id="IPR006045">
    <property type="entry name" value="Cupin_1"/>
</dbReference>
<dbReference type="InterPro" id="IPR014710">
    <property type="entry name" value="RmlC-like_jellyroll"/>
</dbReference>
<evidence type="ECO:0000313" key="3">
    <source>
        <dbReference type="EMBL" id="OTG00311.1"/>
    </source>
</evidence>
<keyword evidence="4" id="KW-1185">Reference proteome</keyword>
<dbReference type="EMBL" id="MNCJ02000328">
    <property type="protein sequence ID" value="KAF5771801.1"/>
    <property type="molecule type" value="Genomic_DNA"/>
</dbReference>
<dbReference type="SUPFAM" id="SSF51182">
    <property type="entry name" value="RmlC-like cupins"/>
    <property type="match status" value="1"/>
</dbReference>
<reference evidence="3" key="2">
    <citation type="submission" date="2017-02" db="EMBL/GenBank/DDBJ databases">
        <title>Sunflower complete genome.</title>
        <authorList>
            <person name="Langlade N."/>
            <person name="Munos S."/>
        </authorList>
    </citation>
    <scope>NUCLEOTIDE SEQUENCE [LARGE SCALE GENOMIC DNA]</scope>
    <source>
        <tissue evidence="3">Leaves</tissue>
    </source>
</reference>
<dbReference type="Gramene" id="mRNA:HanXRQr2_Chr13g0569181">
    <property type="protein sequence ID" value="CDS:HanXRQr2_Chr13g0569181.1"/>
    <property type="gene ID" value="HanXRQr2_Chr13g0569181"/>
</dbReference>
<dbReference type="EMBL" id="CM007902">
    <property type="protein sequence ID" value="OTG00311.1"/>
    <property type="molecule type" value="Genomic_DNA"/>
</dbReference>
<feature type="domain" description="Cupin type-1" evidence="1">
    <location>
        <begin position="2"/>
        <end position="69"/>
    </location>
</feature>
<name>A0A251SS00_HELAN</name>
<dbReference type="OMA" id="HLGVITI"/>
<evidence type="ECO:0000259" key="1">
    <source>
        <dbReference type="Pfam" id="PF00190"/>
    </source>
</evidence>
<reference evidence="2" key="3">
    <citation type="submission" date="2020-06" db="EMBL/GenBank/DDBJ databases">
        <title>Helianthus annuus Genome sequencing and assembly Release 2.</title>
        <authorList>
            <person name="Gouzy J."/>
            <person name="Langlade N."/>
            <person name="Munos S."/>
        </authorList>
    </citation>
    <scope>NUCLEOTIDE SEQUENCE</scope>
    <source>
        <tissue evidence="2">Leaves</tissue>
    </source>
</reference>
<dbReference type="InterPro" id="IPR011051">
    <property type="entry name" value="RmlC_Cupin_sf"/>
</dbReference>
<organism evidence="3 4">
    <name type="scientific">Helianthus annuus</name>
    <name type="common">Common sunflower</name>
    <dbReference type="NCBI Taxonomy" id="4232"/>
    <lineage>
        <taxon>Eukaryota</taxon>
        <taxon>Viridiplantae</taxon>
        <taxon>Streptophyta</taxon>
        <taxon>Embryophyta</taxon>
        <taxon>Tracheophyta</taxon>
        <taxon>Spermatophyta</taxon>
        <taxon>Magnoliopsida</taxon>
        <taxon>eudicotyledons</taxon>
        <taxon>Gunneridae</taxon>
        <taxon>Pentapetalae</taxon>
        <taxon>asterids</taxon>
        <taxon>campanulids</taxon>
        <taxon>Asterales</taxon>
        <taxon>Asteraceae</taxon>
        <taxon>Asteroideae</taxon>
        <taxon>Heliantheae alliance</taxon>
        <taxon>Heliantheae</taxon>
        <taxon>Helianthus</taxon>
    </lineage>
</organism>
<dbReference type="Pfam" id="PF00190">
    <property type="entry name" value="Cupin_1"/>
    <property type="match status" value="1"/>
</dbReference>
<evidence type="ECO:0000313" key="4">
    <source>
        <dbReference type="Proteomes" id="UP000215914"/>
    </source>
</evidence>
<dbReference type="PANTHER" id="PTHR31238">
    <property type="entry name" value="GERMIN-LIKE PROTEIN SUBFAMILY 3 MEMBER 3"/>
    <property type="match status" value="1"/>
</dbReference>
<gene>
    <name evidence="3" type="ORF">HannXRQ_Chr13g0389571</name>
    <name evidence="2" type="ORF">HanXRQr2_Chr13g0569181</name>
</gene>
<dbReference type="AlphaFoldDB" id="A0A251SS00"/>
<dbReference type="FunCoup" id="A0A251SS00">
    <property type="interactions" value="5"/>
</dbReference>
<reference evidence="2 4" key="1">
    <citation type="journal article" date="2017" name="Nature">
        <title>The sunflower genome provides insights into oil metabolism, flowering and Asterid evolution.</title>
        <authorList>
            <person name="Badouin H."/>
            <person name="Gouzy J."/>
            <person name="Grassa C.J."/>
            <person name="Murat F."/>
            <person name="Staton S.E."/>
            <person name="Cottret L."/>
            <person name="Lelandais-Briere C."/>
            <person name="Owens G.L."/>
            <person name="Carrere S."/>
            <person name="Mayjonade B."/>
            <person name="Legrand L."/>
            <person name="Gill N."/>
            <person name="Kane N.C."/>
            <person name="Bowers J.E."/>
            <person name="Hubner S."/>
            <person name="Bellec A."/>
            <person name="Berard A."/>
            <person name="Berges H."/>
            <person name="Blanchet N."/>
            <person name="Boniface M.C."/>
            <person name="Brunel D."/>
            <person name="Catrice O."/>
            <person name="Chaidir N."/>
            <person name="Claudel C."/>
            <person name="Donnadieu C."/>
            <person name="Faraut T."/>
            <person name="Fievet G."/>
            <person name="Helmstetter N."/>
            <person name="King M."/>
            <person name="Knapp S.J."/>
            <person name="Lai Z."/>
            <person name="Le Paslier M.C."/>
            <person name="Lippi Y."/>
            <person name="Lorenzon L."/>
            <person name="Mandel J.R."/>
            <person name="Marage G."/>
            <person name="Marchand G."/>
            <person name="Marquand E."/>
            <person name="Bret-Mestries E."/>
            <person name="Morien E."/>
            <person name="Nambeesan S."/>
            <person name="Nguyen T."/>
            <person name="Pegot-Espagnet P."/>
            <person name="Pouilly N."/>
            <person name="Raftis F."/>
            <person name="Sallet E."/>
            <person name="Schiex T."/>
            <person name="Thomas J."/>
            <person name="Vandecasteele C."/>
            <person name="Vares D."/>
            <person name="Vear F."/>
            <person name="Vautrin S."/>
            <person name="Crespi M."/>
            <person name="Mangin B."/>
            <person name="Burke J.M."/>
            <person name="Salse J."/>
            <person name="Munos S."/>
            <person name="Vincourt P."/>
            <person name="Rieseberg L.H."/>
            <person name="Langlade N.B."/>
        </authorList>
    </citation>
    <scope>NUCLEOTIDE SEQUENCE [LARGE SCALE GENOMIC DNA]</scope>
    <source>
        <strain evidence="4">cv. SF193</strain>
        <tissue evidence="2">Leaves</tissue>
    </source>
</reference>
<dbReference type="Gene3D" id="2.60.120.10">
    <property type="entry name" value="Jelly Rolls"/>
    <property type="match status" value="1"/>
</dbReference>
<accession>A0A251SS00</accession>
<dbReference type="InParanoid" id="A0A251SS00"/>
<evidence type="ECO:0000313" key="2">
    <source>
        <dbReference type="EMBL" id="KAF5771801.1"/>
    </source>
</evidence>